<evidence type="ECO:0000313" key="2">
    <source>
        <dbReference type="Proteomes" id="UP000250831"/>
    </source>
</evidence>
<dbReference type="Proteomes" id="UP000250831">
    <property type="component" value="Unassembled WGS sequence"/>
</dbReference>
<proteinExistence type="predicted"/>
<dbReference type="OrthoDB" id="1377326at2"/>
<dbReference type="AlphaFoldDB" id="A0A363NVT4"/>
<dbReference type="EMBL" id="QCXX01000002">
    <property type="protein sequence ID" value="PUV24828.1"/>
    <property type="molecule type" value="Genomic_DNA"/>
</dbReference>
<dbReference type="PROSITE" id="PS51257">
    <property type="entry name" value="PROKAR_LIPOPROTEIN"/>
    <property type="match status" value="1"/>
</dbReference>
<dbReference type="RefSeq" id="WP_108633164.1">
    <property type="nucleotide sequence ID" value="NZ_QCXX01000002.1"/>
</dbReference>
<evidence type="ECO:0000313" key="1">
    <source>
        <dbReference type="EMBL" id="PUV24828.1"/>
    </source>
</evidence>
<organism evidence="1 2">
    <name type="scientific">Sphingobacterium athyrii</name>
    <dbReference type="NCBI Taxonomy" id="2152717"/>
    <lineage>
        <taxon>Bacteria</taxon>
        <taxon>Pseudomonadati</taxon>
        <taxon>Bacteroidota</taxon>
        <taxon>Sphingobacteriia</taxon>
        <taxon>Sphingobacteriales</taxon>
        <taxon>Sphingobacteriaceae</taxon>
        <taxon>Sphingobacterium</taxon>
    </lineage>
</organism>
<sequence>MKLYPTILFLLVLLSIFSCHPEKRGDNVVRKPSAAVKDTLVQKETVKAKEKPLLTATDPLKIFHKLYPIDMLKPESKDTFKKYGIEFSGICYSCDLAEIKVEKDLVQFVNVCDSNEIYQLRNFSYTANDSTLRIKTERSEFILRKVEKEPIFELKIIGEPFLLKNKRIAKFYTQDGLIGQFEVHDCGDFQG</sequence>
<keyword evidence="2" id="KW-1185">Reference proteome</keyword>
<gene>
    <name evidence="1" type="ORF">DCO56_07645</name>
</gene>
<accession>A0A363NVT4</accession>
<protein>
    <recommendedName>
        <fullName evidence="3">Lipoprotein</fullName>
    </recommendedName>
</protein>
<evidence type="ECO:0008006" key="3">
    <source>
        <dbReference type="Google" id="ProtNLM"/>
    </source>
</evidence>
<reference evidence="1 2" key="1">
    <citation type="submission" date="2018-04" db="EMBL/GenBank/DDBJ databases">
        <title>Sphingobacterium sp. M46 Genome.</title>
        <authorList>
            <person name="Cheng J."/>
            <person name="Li Y."/>
        </authorList>
    </citation>
    <scope>NUCLEOTIDE SEQUENCE [LARGE SCALE GENOMIC DNA]</scope>
    <source>
        <strain evidence="1 2">M46</strain>
    </source>
</reference>
<comment type="caution">
    <text evidence="1">The sequence shown here is derived from an EMBL/GenBank/DDBJ whole genome shotgun (WGS) entry which is preliminary data.</text>
</comment>
<name>A0A363NVT4_9SPHI</name>